<sequence>MHLLFLALSTTALALPTAKGPHPTSRPTHSHTLAQAETRPRKTTHLYICPDAGFKGACSNEQVALGQCYNAPPPSTTNSSTGPDKGHFCTAYPDYDCTGKAFPFINPGMGSRELWVWRCD</sequence>
<dbReference type="Proteomes" id="UP000800036">
    <property type="component" value="Unassembled WGS sequence"/>
</dbReference>
<dbReference type="OrthoDB" id="2910287at2759"/>
<protein>
    <submittedName>
        <fullName evidence="2">Uncharacterized protein</fullName>
    </submittedName>
</protein>
<evidence type="ECO:0000256" key="1">
    <source>
        <dbReference type="SAM" id="MobiDB-lite"/>
    </source>
</evidence>
<reference evidence="2" key="1">
    <citation type="journal article" date="2020" name="Stud. Mycol.">
        <title>101 Dothideomycetes genomes: a test case for predicting lifestyles and emergence of pathogens.</title>
        <authorList>
            <person name="Haridas S."/>
            <person name="Albert R."/>
            <person name="Binder M."/>
            <person name="Bloem J."/>
            <person name="Labutti K."/>
            <person name="Salamov A."/>
            <person name="Andreopoulos B."/>
            <person name="Baker S."/>
            <person name="Barry K."/>
            <person name="Bills G."/>
            <person name="Bluhm B."/>
            <person name="Cannon C."/>
            <person name="Castanera R."/>
            <person name="Culley D."/>
            <person name="Daum C."/>
            <person name="Ezra D."/>
            <person name="Gonzalez J."/>
            <person name="Henrissat B."/>
            <person name="Kuo A."/>
            <person name="Liang C."/>
            <person name="Lipzen A."/>
            <person name="Lutzoni F."/>
            <person name="Magnuson J."/>
            <person name="Mondo S."/>
            <person name="Nolan M."/>
            <person name="Ohm R."/>
            <person name="Pangilinan J."/>
            <person name="Park H.-J."/>
            <person name="Ramirez L."/>
            <person name="Alfaro M."/>
            <person name="Sun H."/>
            <person name="Tritt A."/>
            <person name="Yoshinaga Y."/>
            <person name="Zwiers L.-H."/>
            <person name="Turgeon B."/>
            <person name="Goodwin S."/>
            <person name="Spatafora J."/>
            <person name="Crous P."/>
            <person name="Grigoriev I."/>
        </authorList>
    </citation>
    <scope>NUCLEOTIDE SEQUENCE</scope>
    <source>
        <strain evidence="2">CBS 107.79</strain>
    </source>
</reference>
<dbReference type="AlphaFoldDB" id="A0A6A5VSM4"/>
<dbReference type="EMBL" id="ML976667">
    <property type="protein sequence ID" value="KAF1976237.1"/>
    <property type="molecule type" value="Genomic_DNA"/>
</dbReference>
<proteinExistence type="predicted"/>
<evidence type="ECO:0000313" key="2">
    <source>
        <dbReference type="EMBL" id="KAF1976237.1"/>
    </source>
</evidence>
<name>A0A6A5VSM4_9PLEO</name>
<keyword evidence="3" id="KW-1185">Reference proteome</keyword>
<feature type="compositionally biased region" description="Polar residues" evidence="1">
    <location>
        <begin position="25"/>
        <end position="35"/>
    </location>
</feature>
<evidence type="ECO:0000313" key="3">
    <source>
        <dbReference type="Proteomes" id="UP000800036"/>
    </source>
</evidence>
<organism evidence="2 3">
    <name type="scientific">Bimuria novae-zelandiae CBS 107.79</name>
    <dbReference type="NCBI Taxonomy" id="1447943"/>
    <lineage>
        <taxon>Eukaryota</taxon>
        <taxon>Fungi</taxon>
        <taxon>Dikarya</taxon>
        <taxon>Ascomycota</taxon>
        <taxon>Pezizomycotina</taxon>
        <taxon>Dothideomycetes</taxon>
        <taxon>Pleosporomycetidae</taxon>
        <taxon>Pleosporales</taxon>
        <taxon>Massarineae</taxon>
        <taxon>Didymosphaeriaceae</taxon>
        <taxon>Bimuria</taxon>
    </lineage>
</organism>
<feature type="region of interest" description="Disordered" evidence="1">
    <location>
        <begin position="16"/>
        <end position="39"/>
    </location>
</feature>
<accession>A0A6A5VSM4</accession>
<gene>
    <name evidence="2" type="ORF">BU23DRAFT_551709</name>
</gene>